<feature type="non-terminal residue" evidence="13">
    <location>
        <position position="1"/>
    </location>
</feature>
<feature type="region of interest" description="Disordered" evidence="12">
    <location>
        <begin position="340"/>
        <end position="359"/>
    </location>
</feature>
<evidence type="ECO:0000256" key="5">
    <source>
        <dbReference type="ARBA" id="ARBA00022801"/>
    </source>
</evidence>
<feature type="active site" description="Nucleophile" evidence="10">
    <location>
        <position position="283"/>
    </location>
</feature>
<evidence type="ECO:0000256" key="12">
    <source>
        <dbReference type="SAM" id="MobiDB-lite"/>
    </source>
</evidence>
<dbReference type="GO" id="GO:0000290">
    <property type="term" value="P:deadenylation-dependent decapping of nuclear-transcribed mRNA"/>
    <property type="evidence" value="ECO:0007669"/>
    <property type="project" value="InterPro"/>
</dbReference>
<feature type="binding site" evidence="11">
    <location>
        <position position="191"/>
    </location>
    <ligand>
        <name>substrate</name>
    </ligand>
</feature>
<proteinExistence type="inferred from homology"/>
<dbReference type="Pfam" id="PF11969">
    <property type="entry name" value="DcpS_C"/>
    <property type="match status" value="1"/>
</dbReference>
<dbReference type="SUPFAM" id="SSF102860">
    <property type="entry name" value="mRNA decapping enzyme DcpS N-terminal domain"/>
    <property type="match status" value="1"/>
</dbReference>
<organism evidence="13 14">
    <name type="scientific">Astrephomene gubernaculifera</name>
    <dbReference type="NCBI Taxonomy" id="47775"/>
    <lineage>
        <taxon>Eukaryota</taxon>
        <taxon>Viridiplantae</taxon>
        <taxon>Chlorophyta</taxon>
        <taxon>core chlorophytes</taxon>
        <taxon>Chlorophyceae</taxon>
        <taxon>CS clade</taxon>
        <taxon>Chlamydomonadales</taxon>
        <taxon>Astrephomenaceae</taxon>
        <taxon>Astrephomene</taxon>
    </lineage>
</organism>
<dbReference type="SUPFAM" id="SSF54197">
    <property type="entry name" value="HIT-like"/>
    <property type="match status" value="1"/>
</dbReference>
<dbReference type="Proteomes" id="UP001054857">
    <property type="component" value="Unassembled WGS sequence"/>
</dbReference>
<feature type="binding site" evidence="11">
    <location>
        <position position="181"/>
    </location>
    <ligand>
        <name>substrate</name>
    </ligand>
</feature>
<dbReference type="InterPro" id="IPR036265">
    <property type="entry name" value="HIT-like_sf"/>
</dbReference>
<evidence type="ECO:0000256" key="2">
    <source>
        <dbReference type="ARBA" id="ARBA00010208"/>
    </source>
</evidence>
<dbReference type="EC" id="3.6.1.59" evidence="3"/>
<comment type="catalytic activity">
    <reaction evidence="9">
        <text>a 5'-end (N(7)-methyl 5'-triphosphoguanosine)-ribonucleoside in mRNA + H2O = N(7)-methyl-GMP + a 5'-end diphospho-ribonucleoside in mRNA + 2 H(+)</text>
        <dbReference type="Rhea" id="RHEA:65388"/>
        <dbReference type="Rhea" id="RHEA-COMP:17165"/>
        <dbReference type="Rhea" id="RHEA-COMP:17167"/>
        <dbReference type="ChEBI" id="CHEBI:15377"/>
        <dbReference type="ChEBI" id="CHEBI:15378"/>
        <dbReference type="ChEBI" id="CHEBI:58285"/>
        <dbReference type="ChEBI" id="CHEBI:156461"/>
        <dbReference type="ChEBI" id="CHEBI:167616"/>
        <dbReference type="EC" id="3.6.1.59"/>
    </reaction>
</comment>
<keyword evidence="5" id="KW-0378">Hydrolase</keyword>
<dbReference type="PIRSF" id="PIRSF028973">
    <property type="entry name" value="Scavenger_mRNA_decap_enz"/>
    <property type="match status" value="1"/>
</dbReference>
<dbReference type="InterPro" id="IPR008594">
    <property type="entry name" value="DcpS/DCS2"/>
</dbReference>
<dbReference type="GO" id="GO:0005634">
    <property type="term" value="C:nucleus"/>
    <property type="evidence" value="ECO:0007669"/>
    <property type="project" value="UniProtKB-SubCell"/>
</dbReference>
<feature type="binding site" evidence="11">
    <location>
        <begin position="274"/>
        <end position="285"/>
    </location>
    <ligand>
        <name>substrate</name>
    </ligand>
</feature>
<evidence type="ECO:0000256" key="8">
    <source>
        <dbReference type="ARBA" id="ARBA00030609"/>
    </source>
</evidence>
<dbReference type="PANTHER" id="PTHR12978">
    <property type="entry name" value="HISTIDINE TRIAD HIT PROTEIN MEMBER"/>
    <property type="match status" value="1"/>
</dbReference>
<reference evidence="13 14" key="1">
    <citation type="journal article" date="2021" name="Sci. Rep.">
        <title>Genome sequencing of the multicellular alga Astrephomene provides insights into convergent evolution of germ-soma differentiation.</title>
        <authorList>
            <person name="Yamashita S."/>
            <person name="Yamamoto K."/>
            <person name="Matsuzaki R."/>
            <person name="Suzuki S."/>
            <person name="Yamaguchi H."/>
            <person name="Hirooka S."/>
            <person name="Minakuchi Y."/>
            <person name="Miyagishima S."/>
            <person name="Kawachi M."/>
            <person name="Toyoda A."/>
            <person name="Nozaki H."/>
        </authorList>
    </citation>
    <scope>NUCLEOTIDE SEQUENCE [LARGE SCALE GENOMIC DNA]</scope>
    <source>
        <strain evidence="13 14">NIES-4017</strain>
    </source>
</reference>
<protein>
    <recommendedName>
        <fullName evidence="4">m7GpppX diphosphatase</fullName>
        <ecNumber evidence="3">3.6.1.59</ecNumber>
    </recommendedName>
    <alternativeName>
        <fullName evidence="8">Decapping scavenger enzyme</fullName>
    </alternativeName>
    <alternativeName>
        <fullName evidence="7">Scavenger mRNA-decapping enzyme DcpS</fullName>
    </alternativeName>
</protein>
<evidence type="ECO:0000256" key="4">
    <source>
        <dbReference type="ARBA" id="ARBA00015636"/>
    </source>
</evidence>
<keyword evidence="14" id="KW-1185">Reference proteome</keyword>
<sequence length="359" mass="39536">MADHSDAAGQLAVGAEAAAQGRLSCLKDFKVLEVLSEDPVTKSIALLGRFTSGGPEEVAAEEGGSSGGSGGGNSNGSSGSSAPLAVLLLGRKPFDKVAIGQLVGERLRLTPDFANDIYSKYVGFPPPEHAALSVDLVFPATEKHVQKHRQQRRRMVTETPEMYEQIVLPYIQSLPPSRLQWVYNILEKKKEAERLIFEDPHPLTGFMLHPDLKWDQHQVGQLYCLALVHRRDLPSLRSLDASHLPLLRNVRHKGCKAIKERYGVPRSSLRLFVHYHPSYWHFHVHFVHAEMGSFPGAVAGKAILLDDVIDNLCSQGGDYWRRRNLTLQLGEADELWGLLGNEGSGEGEEEEGKEGGGEV</sequence>
<keyword evidence="6" id="KW-0539">Nucleus</keyword>
<evidence type="ECO:0000256" key="11">
    <source>
        <dbReference type="PIRSR" id="PIRSR028973-2"/>
    </source>
</evidence>
<accession>A0AAD3E1Z2</accession>
<dbReference type="GO" id="GO:0140932">
    <property type="term" value="F:5'-(N(7)-methyl 5'-triphosphoguanosine)-[mRNA] diphosphatase activity"/>
    <property type="evidence" value="ECO:0007669"/>
    <property type="project" value="UniProtKB-EC"/>
</dbReference>
<dbReference type="InterPro" id="IPR011145">
    <property type="entry name" value="Scavenger_mRNA_decap_enz_N"/>
</dbReference>
<evidence type="ECO:0000256" key="3">
    <source>
        <dbReference type="ARBA" id="ARBA00012520"/>
    </source>
</evidence>
<evidence type="ECO:0000313" key="14">
    <source>
        <dbReference type="Proteomes" id="UP001054857"/>
    </source>
</evidence>
<feature type="binding site" evidence="11">
    <location>
        <position position="213"/>
    </location>
    <ligand>
        <name>substrate</name>
    </ligand>
</feature>
<dbReference type="Pfam" id="PF05652">
    <property type="entry name" value="DcpS"/>
    <property type="match status" value="1"/>
</dbReference>
<dbReference type="AlphaFoldDB" id="A0AAD3E1Z2"/>
<feature type="binding site" evidence="11">
    <location>
        <position position="211"/>
    </location>
    <ligand>
        <name>substrate</name>
    </ligand>
</feature>
<dbReference type="GO" id="GO:0000340">
    <property type="term" value="F:RNA 7-methylguanosine cap binding"/>
    <property type="evidence" value="ECO:0007669"/>
    <property type="project" value="TreeGrafter"/>
</dbReference>
<dbReference type="PANTHER" id="PTHR12978:SF0">
    <property type="entry name" value="M7GPPPX DIPHOSPHATASE"/>
    <property type="match status" value="1"/>
</dbReference>
<dbReference type="Gene3D" id="3.30.428.10">
    <property type="entry name" value="HIT-like"/>
    <property type="match status" value="1"/>
</dbReference>
<evidence type="ECO:0000256" key="7">
    <source>
        <dbReference type="ARBA" id="ARBA00029885"/>
    </source>
</evidence>
<name>A0AAD3E1Z2_9CHLO</name>
<evidence type="ECO:0000256" key="10">
    <source>
        <dbReference type="PIRSR" id="PIRSR028973-1"/>
    </source>
</evidence>
<comment type="subcellular location">
    <subcellularLocation>
        <location evidence="1">Nucleus</location>
    </subcellularLocation>
</comment>
<comment type="caution">
    <text evidence="13">The sequence shown here is derived from an EMBL/GenBank/DDBJ whole genome shotgun (WGS) entry which is preliminary data.</text>
</comment>
<evidence type="ECO:0000256" key="6">
    <source>
        <dbReference type="ARBA" id="ARBA00023242"/>
    </source>
</evidence>
<feature type="region of interest" description="Disordered" evidence="12">
    <location>
        <begin position="55"/>
        <end position="78"/>
    </location>
</feature>
<comment type="similarity">
    <text evidence="2">Belongs to the HIT family.</text>
</comment>
<evidence type="ECO:0000256" key="9">
    <source>
        <dbReference type="ARBA" id="ARBA00048222"/>
    </source>
</evidence>
<dbReference type="FunFam" id="3.30.428.10:FF:000006">
    <property type="entry name" value="m7GpppX diphosphatase"/>
    <property type="match status" value="1"/>
</dbReference>
<dbReference type="GO" id="GO:0000932">
    <property type="term" value="C:P-body"/>
    <property type="evidence" value="ECO:0007669"/>
    <property type="project" value="TreeGrafter"/>
</dbReference>
<evidence type="ECO:0000256" key="1">
    <source>
        <dbReference type="ARBA" id="ARBA00004123"/>
    </source>
</evidence>
<dbReference type="Gene3D" id="3.30.200.40">
    <property type="entry name" value="Scavenger mRNA decapping enzyme, N-terminal domain"/>
    <property type="match status" value="1"/>
</dbReference>
<gene>
    <name evidence="13" type="ORF">Agub_g14779</name>
</gene>
<feature type="compositionally biased region" description="Gly residues" evidence="12">
    <location>
        <begin position="64"/>
        <end position="74"/>
    </location>
</feature>
<evidence type="ECO:0000313" key="13">
    <source>
        <dbReference type="EMBL" id="GFR52245.1"/>
    </source>
</evidence>
<dbReference type="EMBL" id="BMAR01000060">
    <property type="protein sequence ID" value="GFR52245.1"/>
    <property type="molecule type" value="Genomic_DNA"/>
</dbReference>